<reference evidence="2" key="1">
    <citation type="submission" date="2021-04" db="EMBL/GenBank/DDBJ databases">
        <authorList>
            <person name="Tunstrom K."/>
        </authorList>
    </citation>
    <scope>NUCLEOTIDE SEQUENCE</scope>
</reference>
<keyword evidence="3" id="KW-1185">Reference proteome</keyword>
<organism evidence="2 3">
    <name type="scientific">Parnassius apollo</name>
    <name type="common">Apollo butterfly</name>
    <name type="synonym">Papilio apollo</name>
    <dbReference type="NCBI Taxonomy" id="110799"/>
    <lineage>
        <taxon>Eukaryota</taxon>
        <taxon>Metazoa</taxon>
        <taxon>Ecdysozoa</taxon>
        <taxon>Arthropoda</taxon>
        <taxon>Hexapoda</taxon>
        <taxon>Insecta</taxon>
        <taxon>Pterygota</taxon>
        <taxon>Neoptera</taxon>
        <taxon>Endopterygota</taxon>
        <taxon>Lepidoptera</taxon>
        <taxon>Glossata</taxon>
        <taxon>Ditrysia</taxon>
        <taxon>Papilionoidea</taxon>
        <taxon>Papilionidae</taxon>
        <taxon>Parnassiinae</taxon>
        <taxon>Parnassini</taxon>
        <taxon>Parnassius</taxon>
        <taxon>Parnassius</taxon>
    </lineage>
</organism>
<proteinExistence type="predicted"/>
<dbReference type="InterPro" id="IPR025476">
    <property type="entry name" value="Helitron_helicase-like"/>
</dbReference>
<comment type="caution">
    <text evidence="2">The sequence shown here is derived from an EMBL/GenBank/DDBJ whole genome shotgun (WGS) entry which is preliminary data.</text>
</comment>
<dbReference type="Proteomes" id="UP000691718">
    <property type="component" value="Unassembled WGS sequence"/>
</dbReference>
<feature type="domain" description="Helitron helicase-like" evidence="1">
    <location>
        <begin position="187"/>
        <end position="300"/>
    </location>
</feature>
<evidence type="ECO:0000313" key="3">
    <source>
        <dbReference type="Proteomes" id="UP000691718"/>
    </source>
</evidence>
<gene>
    <name evidence="2" type="ORF">PAPOLLO_LOCUS24756</name>
</gene>
<protein>
    <submittedName>
        <fullName evidence="2">(apollo) hypothetical protein</fullName>
    </submittedName>
</protein>
<evidence type="ECO:0000313" key="2">
    <source>
        <dbReference type="EMBL" id="CAG5050327.1"/>
    </source>
</evidence>
<sequence>MVKALPRSINDDNVITVELKRKFCYKHGRKEQVRPEIIRRAAEYLVTCDLFRTYGIELEGTWTNNEPEDTVECTCSSPEQESNVDEIPDVNPGGTETLLDENQDITIVMAPGEGERPIPLLFDRHLEELALIKVHCAIERKYLVNLSHSEDTRSEISRNDRRAFNMTMGIVFLEELEILLLTGKVKKKLLAMVREFVVPTLFLSISAAEVQWIPLLILLSEVVDKKKLTELEAENLPYDTKTRLIQSNPFICATYFEIKFKEIQKTWSCSSGPFLNYKITHFYYRIEFQHRGSPHAHMMLWLDEAPTFVPCDTASARDISKFVDNIISCNSTGVPDELRRLQLHKHTHTCRPTSDRLCRFGIPFFPNG</sequence>
<dbReference type="Pfam" id="PF14214">
    <property type="entry name" value="Helitron_like_N"/>
    <property type="match status" value="1"/>
</dbReference>
<dbReference type="AlphaFoldDB" id="A0A8S3Y0J0"/>
<name>A0A8S3Y0J0_PARAO</name>
<accession>A0A8S3Y0J0</accession>
<evidence type="ECO:0000259" key="1">
    <source>
        <dbReference type="Pfam" id="PF14214"/>
    </source>
</evidence>
<dbReference type="OrthoDB" id="6141723at2759"/>
<dbReference type="EMBL" id="CAJQZP010001486">
    <property type="protein sequence ID" value="CAG5050327.1"/>
    <property type="molecule type" value="Genomic_DNA"/>
</dbReference>